<sequence length="518" mass="57929">MKIATEIFLVLLFCLSGCNGLVVRSNNKRTRHLATTLHSTTEDVDIDVAANQARIASLPLPPSRSPGPFRGLRESISHLSNNCRFVRKRADELGDVFLTNVFFQPTVIIGGQEAVQEFVSGTELKSKVIHCALPDSFQELHTKWGTLNLDANDIIFKQGRELFAGVFSVDGLKEYTPIINEAMDLYLEGLVDRVKTKPDEEIQLVPELKALNLRTFSKIFSGEGLTDEQVQMFEDYNSALLALPFEKKKLEKGAYALETLKEVMLSRYQEFQQGNPTKANHFFFTQVSNREGWVDDRVCTAMVLFIWGAYIETASLMVNSMTAINKYNPDYVNIILEEVQAEEKKDGASPLKFSYWSNLEQTLGVLRESLRLIPPGGGTPRYSEEDFELLGYRIPAGTAVMLDPRVGETDPKLFTDPNEFKPTRWVPETSSSSTSKCPFQGTALKLGFGSWFPGGFGAHQCPGVPLSELTSKMFLTKTIKAFNGWSFGKGTKRNGEVKFVEVPIKIPVDELGVKFSLR</sequence>
<dbReference type="SUPFAM" id="SSF48264">
    <property type="entry name" value="Cytochrome P450"/>
    <property type="match status" value="1"/>
</dbReference>
<proteinExistence type="inferred from homology"/>
<feature type="signal peptide" evidence="7">
    <location>
        <begin position="1"/>
        <end position="20"/>
    </location>
</feature>
<dbReference type="GO" id="GO:0005506">
    <property type="term" value="F:iron ion binding"/>
    <property type="evidence" value="ECO:0007669"/>
    <property type="project" value="InterPro"/>
</dbReference>
<dbReference type="GO" id="GO:0004497">
    <property type="term" value="F:monooxygenase activity"/>
    <property type="evidence" value="ECO:0007669"/>
    <property type="project" value="UniProtKB-KW"/>
</dbReference>
<dbReference type="PANTHER" id="PTHR24286">
    <property type="entry name" value="CYTOCHROME P450 26"/>
    <property type="match status" value="1"/>
</dbReference>
<gene>
    <name evidence="8" type="ORF">SEMRO_84_G045000.1</name>
</gene>
<dbReference type="CDD" id="cd00302">
    <property type="entry name" value="cytochrome_P450"/>
    <property type="match status" value="1"/>
</dbReference>
<evidence type="ECO:0000256" key="4">
    <source>
        <dbReference type="ARBA" id="ARBA00023002"/>
    </source>
</evidence>
<keyword evidence="5" id="KW-0408">Iron</keyword>
<evidence type="ECO:0000256" key="6">
    <source>
        <dbReference type="ARBA" id="ARBA00023033"/>
    </source>
</evidence>
<dbReference type="Proteomes" id="UP001153069">
    <property type="component" value="Unassembled WGS sequence"/>
</dbReference>
<dbReference type="GO" id="GO:0020037">
    <property type="term" value="F:heme binding"/>
    <property type="evidence" value="ECO:0007669"/>
    <property type="project" value="InterPro"/>
</dbReference>
<dbReference type="Pfam" id="PF00067">
    <property type="entry name" value="p450"/>
    <property type="match status" value="1"/>
</dbReference>
<keyword evidence="3" id="KW-0479">Metal-binding</keyword>
<dbReference type="OrthoDB" id="39957at2759"/>
<evidence type="ECO:0000256" key="3">
    <source>
        <dbReference type="ARBA" id="ARBA00022723"/>
    </source>
</evidence>
<dbReference type="InterPro" id="IPR036396">
    <property type="entry name" value="Cyt_P450_sf"/>
</dbReference>
<keyword evidence="4" id="KW-0560">Oxidoreductase</keyword>
<name>A0A9N8DC49_9STRA</name>
<dbReference type="Gene3D" id="1.10.630.10">
    <property type="entry name" value="Cytochrome P450"/>
    <property type="match status" value="1"/>
</dbReference>
<evidence type="ECO:0000313" key="8">
    <source>
        <dbReference type="EMBL" id="CAB9500477.1"/>
    </source>
</evidence>
<dbReference type="GO" id="GO:0016125">
    <property type="term" value="P:sterol metabolic process"/>
    <property type="evidence" value="ECO:0007669"/>
    <property type="project" value="TreeGrafter"/>
</dbReference>
<evidence type="ECO:0000256" key="1">
    <source>
        <dbReference type="ARBA" id="ARBA00010617"/>
    </source>
</evidence>
<evidence type="ECO:0000256" key="7">
    <source>
        <dbReference type="SAM" id="SignalP"/>
    </source>
</evidence>
<evidence type="ECO:0000256" key="5">
    <source>
        <dbReference type="ARBA" id="ARBA00023004"/>
    </source>
</evidence>
<evidence type="ECO:0000256" key="2">
    <source>
        <dbReference type="ARBA" id="ARBA00022617"/>
    </source>
</evidence>
<dbReference type="AlphaFoldDB" id="A0A9N8DC49"/>
<keyword evidence="2" id="KW-0349">Heme</keyword>
<evidence type="ECO:0000313" key="9">
    <source>
        <dbReference type="Proteomes" id="UP001153069"/>
    </source>
</evidence>
<dbReference type="InterPro" id="IPR001128">
    <property type="entry name" value="Cyt_P450"/>
</dbReference>
<dbReference type="PANTHER" id="PTHR24286:SF384">
    <property type="entry name" value="P450, PUTATIVE (EUROFUNG)-RELATED"/>
    <property type="match status" value="1"/>
</dbReference>
<comment type="caution">
    <text evidence="8">The sequence shown here is derived from an EMBL/GenBank/DDBJ whole genome shotgun (WGS) entry which is preliminary data.</text>
</comment>
<reference evidence="8" key="1">
    <citation type="submission" date="2020-06" db="EMBL/GenBank/DDBJ databases">
        <authorList>
            <consortium name="Plant Systems Biology data submission"/>
        </authorList>
    </citation>
    <scope>NUCLEOTIDE SEQUENCE</scope>
    <source>
        <strain evidence="8">D6</strain>
    </source>
</reference>
<dbReference type="EMBL" id="CAICTM010000083">
    <property type="protein sequence ID" value="CAB9500477.1"/>
    <property type="molecule type" value="Genomic_DNA"/>
</dbReference>
<comment type="similarity">
    <text evidence="1">Belongs to the cytochrome P450 family.</text>
</comment>
<protein>
    <submittedName>
        <fullName evidence="8">Hydroxyvitamin D-1 alpha hydroxylase, mitochondrial</fullName>
    </submittedName>
</protein>
<dbReference type="GO" id="GO:0016705">
    <property type="term" value="F:oxidoreductase activity, acting on paired donors, with incorporation or reduction of molecular oxygen"/>
    <property type="evidence" value="ECO:0007669"/>
    <property type="project" value="InterPro"/>
</dbReference>
<feature type="chain" id="PRO_5040383825" evidence="7">
    <location>
        <begin position="21"/>
        <end position="518"/>
    </location>
</feature>
<keyword evidence="9" id="KW-1185">Reference proteome</keyword>
<keyword evidence="6" id="KW-0503">Monooxygenase</keyword>
<accession>A0A9N8DC49</accession>
<organism evidence="8 9">
    <name type="scientific">Seminavis robusta</name>
    <dbReference type="NCBI Taxonomy" id="568900"/>
    <lineage>
        <taxon>Eukaryota</taxon>
        <taxon>Sar</taxon>
        <taxon>Stramenopiles</taxon>
        <taxon>Ochrophyta</taxon>
        <taxon>Bacillariophyta</taxon>
        <taxon>Bacillariophyceae</taxon>
        <taxon>Bacillariophycidae</taxon>
        <taxon>Naviculales</taxon>
        <taxon>Naviculaceae</taxon>
        <taxon>Seminavis</taxon>
    </lineage>
</organism>
<keyword evidence="7" id="KW-0732">Signal</keyword>